<keyword evidence="4" id="KW-1185">Reference proteome</keyword>
<protein>
    <submittedName>
        <fullName evidence="3">Uncharacterized protein</fullName>
    </submittedName>
</protein>
<gene>
    <name evidence="3" type="ORF">L207DRAFT_609417</name>
</gene>
<keyword evidence="2" id="KW-0812">Transmembrane</keyword>
<organism evidence="3 4">
    <name type="scientific">Hyaloscypha variabilis (strain UAMH 11265 / GT02V1 / F)</name>
    <name type="common">Meliniomyces variabilis</name>
    <dbReference type="NCBI Taxonomy" id="1149755"/>
    <lineage>
        <taxon>Eukaryota</taxon>
        <taxon>Fungi</taxon>
        <taxon>Dikarya</taxon>
        <taxon>Ascomycota</taxon>
        <taxon>Pezizomycotina</taxon>
        <taxon>Leotiomycetes</taxon>
        <taxon>Helotiales</taxon>
        <taxon>Hyaloscyphaceae</taxon>
        <taxon>Hyaloscypha</taxon>
        <taxon>Hyaloscypha variabilis</taxon>
    </lineage>
</organism>
<keyword evidence="2" id="KW-1133">Transmembrane helix</keyword>
<evidence type="ECO:0000256" key="2">
    <source>
        <dbReference type="SAM" id="Phobius"/>
    </source>
</evidence>
<accession>A0A2J6R2U8</accession>
<dbReference type="AlphaFoldDB" id="A0A2J6R2U8"/>
<sequence length="330" mass="38783">MPFHLQPQKRKATREAKEEAQSAKKKAKEEEETILNAIRTRCEALKGLSREYECKNKDEHYLVMIQFPDYQETWLKMDLETFQQLLQHESQNAYYRLLWETNKEEGGMDKWNDIDKWVKPGERKKIVNDLFQEMMRALKPAGGKNPSISIPFDTLFQTGKTNEAARDEDATLWHAIRERCENLDQICEEAKPHSQKTKKEAGEQYKLDWLHDLFEKGMKMELKEFQVMLHEKDKQSLFWAAWGLKDAGKHRAGVERKKYLQAELKKHVTVHLFKQHHKSRDFRRVQSQTIVQTPKICACAYVIVIVIVIVISTVIGEHCKASRSRQRVAS</sequence>
<feature type="region of interest" description="Disordered" evidence="1">
    <location>
        <begin position="1"/>
        <end position="30"/>
    </location>
</feature>
<feature type="compositionally biased region" description="Basic and acidic residues" evidence="1">
    <location>
        <begin position="13"/>
        <end position="22"/>
    </location>
</feature>
<dbReference type="EMBL" id="KZ613958">
    <property type="protein sequence ID" value="PMD32799.1"/>
    <property type="molecule type" value="Genomic_DNA"/>
</dbReference>
<evidence type="ECO:0000313" key="4">
    <source>
        <dbReference type="Proteomes" id="UP000235786"/>
    </source>
</evidence>
<keyword evidence="2" id="KW-0472">Membrane</keyword>
<evidence type="ECO:0000256" key="1">
    <source>
        <dbReference type="SAM" id="MobiDB-lite"/>
    </source>
</evidence>
<name>A0A2J6R2U8_HYAVF</name>
<proteinExistence type="predicted"/>
<dbReference type="Proteomes" id="UP000235786">
    <property type="component" value="Unassembled WGS sequence"/>
</dbReference>
<feature type="transmembrane region" description="Helical" evidence="2">
    <location>
        <begin position="300"/>
        <end position="317"/>
    </location>
</feature>
<reference evidence="3 4" key="1">
    <citation type="submission" date="2016-04" db="EMBL/GenBank/DDBJ databases">
        <title>A degradative enzymes factory behind the ericoid mycorrhizal symbiosis.</title>
        <authorList>
            <consortium name="DOE Joint Genome Institute"/>
            <person name="Martino E."/>
            <person name="Morin E."/>
            <person name="Grelet G."/>
            <person name="Kuo A."/>
            <person name="Kohler A."/>
            <person name="Daghino S."/>
            <person name="Barry K."/>
            <person name="Choi C."/>
            <person name="Cichocki N."/>
            <person name="Clum A."/>
            <person name="Copeland A."/>
            <person name="Hainaut M."/>
            <person name="Haridas S."/>
            <person name="Labutti K."/>
            <person name="Lindquist E."/>
            <person name="Lipzen A."/>
            <person name="Khouja H.-R."/>
            <person name="Murat C."/>
            <person name="Ohm R."/>
            <person name="Olson A."/>
            <person name="Spatafora J."/>
            <person name="Veneault-Fourrey C."/>
            <person name="Henrissat B."/>
            <person name="Grigoriev I."/>
            <person name="Martin F."/>
            <person name="Perotto S."/>
        </authorList>
    </citation>
    <scope>NUCLEOTIDE SEQUENCE [LARGE SCALE GENOMIC DNA]</scope>
    <source>
        <strain evidence="3 4">F</strain>
    </source>
</reference>
<evidence type="ECO:0000313" key="3">
    <source>
        <dbReference type="EMBL" id="PMD32799.1"/>
    </source>
</evidence>